<sequence>MNAPHDERQIETFATVNLSFTDCFKLYKHVQTAGSVPTASTCVTVLGLLHVINTMVPVAQAVTRTGLDLPVNMSEETLWLTDKNDSTCNEGENSALKITLKTAIPLSWIRVVLNDTVKKNTIFLNYNVNGANEALECGSTDSTAVVNDRTYDIVCDTQNPVEEFYLFGAGVKSLCSLFISAEPYISNRVRINRAQDRSGGSCWVNRYRSRSAFVAGSMFRRNVALKHQTDQSSTYKTWFSSRAVDGKLGIPDTKTSQRATCSRTKNGNPVWWRLTFSQTVHVFMFHIYNRKDCCKRHLKKFQLTAWGSEGQLLYNYTNQEKKPADVYIVRPNTVIKDVKRVKIHRAHKSGILTLCEIEVFGDVRVSVTVAIKETAVLSTMAIVHLTVLLATLAKTVQNVPREHTDLTAHIPAAQTVKIQRNVVTTLMGHAPTDARAGFEEPNVTLNVRLEATGLVVHASVAHTVQGQTVPVITISVAELFLAGKHCEECSTGFYGEGCNRTCSEHCGGNLKSCHRVNGSCNQGCDLGYMGPLCVQECNMRKWGQNCTEKCSARCNNNNCQLVTGMCNGCVNGYWECNTTTYGKDCGQRCSTNCVEQECHHETGLCKSCNESMIGDFCESARQQEVGLGAVATISVFLGALVVMLVILAVISGIFIWRRWSQRKIEIQENENDIRLRWLLIYQYFVLVISNTIFTSSFDVLFIVNTANNIEESEADSADDAVVIAQTNPVTHTTAVSVEKLKSYIQQHSADSHFQDQFLSIPMTSGSPQTCGVLPENIKKNRYKNIIPYDASRVLLQTVKGKKASDYINASFVKGYKSYKAFIASQGPNDFILTDFVRMLWEQKIEKVVMLTNLVEEGK</sequence>
<keyword evidence="4" id="KW-0378">Hydrolase</keyword>
<dbReference type="EC" id="3.1.3.48" evidence="2"/>
<dbReference type="InterPro" id="IPR050348">
    <property type="entry name" value="Protein-Tyr_Phosphatase"/>
</dbReference>
<keyword evidence="8" id="KW-1133">Transmembrane helix</keyword>
<proteinExistence type="inferred from homology"/>
<protein>
    <recommendedName>
        <fullName evidence="2">protein-tyrosine-phosphatase</fullName>
        <ecNumber evidence="2">3.1.3.48</ecNumber>
    </recommendedName>
</protein>
<dbReference type="Pfam" id="PF00102">
    <property type="entry name" value="Y_phosphatase"/>
    <property type="match status" value="1"/>
</dbReference>
<keyword evidence="5" id="KW-0106">Calcium</keyword>
<dbReference type="EMBL" id="JAWDGP010002639">
    <property type="protein sequence ID" value="KAK3781275.1"/>
    <property type="molecule type" value="Genomic_DNA"/>
</dbReference>
<evidence type="ECO:0000256" key="4">
    <source>
        <dbReference type="ARBA" id="ARBA00022801"/>
    </source>
</evidence>
<dbReference type="Gene3D" id="2.170.300.10">
    <property type="entry name" value="Tie2 ligand-binding domain superfamily"/>
    <property type="match status" value="1"/>
</dbReference>
<dbReference type="GO" id="GO:0004725">
    <property type="term" value="F:protein tyrosine phosphatase activity"/>
    <property type="evidence" value="ECO:0007669"/>
    <property type="project" value="UniProtKB-EC"/>
</dbReference>
<dbReference type="GO" id="GO:0046872">
    <property type="term" value="F:metal ion binding"/>
    <property type="evidence" value="ECO:0007669"/>
    <property type="project" value="UniProtKB-KW"/>
</dbReference>
<dbReference type="Gene3D" id="3.90.190.10">
    <property type="entry name" value="Protein tyrosine phosphatase superfamily"/>
    <property type="match status" value="1"/>
</dbReference>
<keyword evidence="8" id="KW-0812">Transmembrane</keyword>
<dbReference type="PROSITE" id="PS50055">
    <property type="entry name" value="TYR_PHOSPHATASE_PTP"/>
    <property type="match status" value="1"/>
</dbReference>
<keyword evidence="11" id="KW-1185">Reference proteome</keyword>
<comment type="similarity">
    <text evidence="1">Belongs to the protein-tyrosine phosphatase family.</text>
</comment>
<dbReference type="InterPro" id="IPR008979">
    <property type="entry name" value="Galactose-bd-like_sf"/>
</dbReference>
<accession>A0AAE1DT26</accession>
<feature type="transmembrane region" description="Helical" evidence="8">
    <location>
        <begin position="627"/>
        <end position="656"/>
    </location>
</feature>
<dbReference type="SMART" id="SM00607">
    <property type="entry name" value="FTP"/>
    <property type="match status" value="1"/>
</dbReference>
<dbReference type="Pfam" id="PF22633">
    <property type="entry name" value="F5_F8_type_C_2"/>
    <property type="match status" value="1"/>
</dbReference>
<dbReference type="PANTHER" id="PTHR19134:SF562">
    <property type="entry name" value="PROTEIN-TYROSINE-PHOSPHATASE"/>
    <property type="match status" value="1"/>
</dbReference>
<dbReference type="Proteomes" id="UP001283361">
    <property type="component" value="Unassembled WGS sequence"/>
</dbReference>
<comment type="caution">
    <text evidence="10">The sequence shown here is derived from an EMBL/GenBank/DDBJ whole genome shotgun (WGS) entry which is preliminary data.</text>
</comment>
<dbReference type="PANTHER" id="PTHR19134">
    <property type="entry name" value="RECEPTOR-TYPE TYROSINE-PROTEIN PHOSPHATASE"/>
    <property type="match status" value="1"/>
</dbReference>
<evidence type="ECO:0000256" key="1">
    <source>
        <dbReference type="ARBA" id="ARBA00009580"/>
    </source>
</evidence>
<keyword evidence="6" id="KW-0904">Protein phosphatase</keyword>
<gene>
    <name evidence="10" type="ORF">RRG08_066555</name>
</gene>
<evidence type="ECO:0000313" key="11">
    <source>
        <dbReference type="Proteomes" id="UP001283361"/>
    </source>
</evidence>
<keyword evidence="7" id="KW-1015">Disulfide bond</keyword>
<feature type="transmembrane region" description="Helical" evidence="8">
    <location>
        <begin position="677"/>
        <end position="703"/>
    </location>
</feature>
<dbReference type="SUPFAM" id="SSF52799">
    <property type="entry name" value="(Phosphotyrosine protein) phosphatases II"/>
    <property type="match status" value="1"/>
</dbReference>
<evidence type="ECO:0000256" key="5">
    <source>
        <dbReference type="ARBA" id="ARBA00022837"/>
    </source>
</evidence>
<keyword evidence="3" id="KW-0479">Metal-binding</keyword>
<evidence type="ECO:0000256" key="2">
    <source>
        <dbReference type="ARBA" id="ARBA00013064"/>
    </source>
</evidence>
<dbReference type="Gene3D" id="2.60.120.260">
    <property type="entry name" value="Galactose-binding domain-like"/>
    <property type="match status" value="1"/>
</dbReference>
<evidence type="ECO:0000256" key="6">
    <source>
        <dbReference type="ARBA" id="ARBA00022912"/>
    </source>
</evidence>
<name>A0AAE1DT26_9GAST</name>
<reference evidence="10" key="1">
    <citation type="journal article" date="2023" name="G3 (Bethesda)">
        <title>A reference genome for the long-term kleptoplast-retaining sea slug Elysia crispata morphotype clarki.</title>
        <authorList>
            <person name="Eastman K.E."/>
            <person name="Pendleton A.L."/>
            <person name="Shaikh M.A."/>
            <person name="Suttiyut T."/>
            <person name="Ogas R."/>
            <person name="Tomko P."/>
            <person name="Gavelis G."/>
            <person name="Widhalm J.R."/>
            <person name="Wisecaver J.H."/>
        </authorList>
    </citation>
    <scope>NUCLEOTIDE SEQUENCE</scope>
    <source>
        <strain evidence="10">ECLA1</strain>
    </source>
</reference>
<evidence type="ECO:0000313" key="10">
    <source>
        <dbReference type="EMBL" id="KAK3781275.1"/>
    </source>
</evidence>
<organism evidence="10 11">
    <name type="scientific">Elysia crispata</name>
    <name type="common">lettuce slug</name>
    <dbReference type="NCBI Taxonomy" id="231223"/>
    <lineage>
        <taxon>Eukaryota</taxon>
        <taxon>Metazoa</taxon>
        <taxon>Spiralia</taxon>
        <taxon>Lophotrochozoa</taxon>
        <taxon>Mollusca</taxon>
        <taxon>Gastropoda</taxon>
        <taxon>Heterobranchia</taxon>
        <taxon>Euthyneura</taxon>
        <taxon>Panpulmonata</taxon>
        <taxon>Sacoglossa</taxon>
        <taxon>Placobranchoidea</taxon>
        <taxon>Plakobranchidae</taxon>
        <taxon>Elysia</taxon>
    </lineage>
</organism>
<keyword evidence="8" id="KW-0472">Membrane</keyword>
<feature type="non-terminal residue" evidence="10">
    <location>
        <position position="1"/>
    </location>
</feature>
<evidence type="ECO:0000256" key="7">
    <source>
        <dbReference type="ARBA" id="ARBA00023157"/>
    </source>
</evidence>
<evidence type="ECO:0000256" key="8">
    <source>
        <dbReference type="SAM" id="Phobius"/>
    </source>
</evidence>
<dbReference type="InterPro" id="IPR006585">
    <property type="entry name" value="FTP1"/>
</dbReference>
<dbReference type="AlphaFoldDB" id="A0AAE1DT26"/>
<dbReference type="InterPro" id="IPR029021">
    <property type="entry name" value="Prot-tyrosine_phosphatase-like"/>
</dbReference>
<dbReference type="SUPFAM" id="SSF49785">
    <property type="entry name" value="Galactose-binding domain-like"/>
    <property type="match status" value="1"/>
</dbReference>
<feature type="domain" description="Tyrosine-protein phosphatase" evidence="9">
    <location>
        <begin position="753"/>
        <end position="858"/>
    </location>
</feature>
<dbReference type="InterPro" id="IPR000242">
    <property type="entry name" value="PTP_cat"/>
</dbReference>
<evidence type="ECO:0000259" key="9">
    <source>
        <dbReference type="PROSITE" id="PS50055"/>
    </source>
</evidence>
<evidence type="ECO:0000256" key="3">
    <source>
        <dbReference type="ARBA" id="ARBA00022723"/>
    </source>
</evidence>